<dbReference type="AlphaFoldDB" id="X1FAP2"/>
<evidence type="ECO:0000259" key="1">
    <source>
        <dbReference type="Pfam" id="PF08484"/>
    </source>
</evidence>
<protein>
    <recommendedName>
        <fullName evidence="1">C-methyltransferase domain-containing protein</fullName>
    </recommendedName>
</protein>
<dbReference type="EMBL" id="BARU01005887">
    <property type="protein sequence ID" value="GAH42721.1"/>
    <property type="molecule type" value="Genomic_DNA"/>
</dbReference>
<name>X1FAP2_9ZZZZ</name>
<dbReference type="InterPro" id="IPR013691">
    <property type="entry name" value="MeTrfase_14"/>
</dbReference>
<sequence length="178" mass="20377">KHAGLEIFDVDQLTTHGGSLRLYIQKKATGKRPISPNVAAVQTSESNAQLNDMKIYRDFQDRIYKIKYDLLTFLIEQRRQGKKVIAYGAAAKGNTLLNFAGVREDLISFVVDRSPGKINRYMPGSKIAIVSEDRIRAEKPDYIVILPWNIADEIEKQLKYVRQWNAKLVRAVPELCIW</sequence>
<accession>X1FAP2</accession>
<organism evidence="2">
    <name type="scientific">marine sediment metagenome</name>
    <dbReference type="NCBI Taxonomy" id="412755"/>
    <lineage>
        <taxon>unclassified sequences</taxon>
        <taxon>metagenomes</taxon>
        <taxon>ecological metagenomes</taxon>
    </lineage>
</organism>
<dbReference type="Gene3D" id="6.10.250.3100">
    <property type="match status" value="1"/>
</dbReference>
<gene>
    <name evidence="2" type="ORF">S03H2_11546</name>
</gene>
<dbReference type="Pfam" id="PF08484">
    <property type="entry name" value="Methyltransf_14"/>
    <property type="match status" value="1"/>
</dbReference>
<comment type="caution">
    <text evidence="2">The sequence shown here is derived from an EMBL/GenBank/DDBJ whole genome shotgun (WGS) entry which is preliminary data.</text>
</comment>
<feature type="non-terminal residue" evidence="2">
    <location>
        <position position="1"/>
    </location>
</feature>
<proteinExistence type="predicted"/>
<reference evidence="2" key="1">
    <citation type="journal article" date="2014" name="Front. Microbiol.">
        <title>High frequency of phylogenetically diverse reductive dehalogenase-homologous genes in deep subseafloor sedimentary metagenomes.</title>
        <authorList>
            <person name="Kawai M."/>
            <person name="Futagami T."/>
            <person name="Toyoda A."/>
            <person name="Takaki Y."/>
            <person name="Nishi S."/>
            <person name="Hori S."/>
            <person name="Arai W."/>
            <person name="Tsubouchi T."/>
            <person name="Morono Y."/>
            <person name="Uchiyama I."/>
            <person name="Ito T."/>
            <person name="Fujiyama A."/>
            <person name="Inagaki F."/>
            <person name="Takami H."/>
        </authorList>
    </citation>
    <scope>NUCLEOTIDE SEQUENCE</scope>
    <source>
        <strain evidence="2">Expedition CK06-06</strain>
    </source>
</reference>
<dbReference type="Gene3D" id="3.40.50.720">
    <property type="entry name" value="NAD(P)-binding Rossmann-like Domain"/>
    <property type="match status" value="1"/>
</dbReference>
<evidence type="ECO:0000313" key="2">
    <source>
        <dbReference type="EMBL" id="GAH42721.1"/>
    </source>
</evidence>
<feature type="domain" description="C-methyltransferase" evidence="1">
    <location>
        <begin position="15"/>
        <end position="173"/>
    </location>
</feature>